<dbReference type="AlphaFoldDB" id="A0A183PKT2"/>
<dbReference type="Proteomes" id="UP000269396">
    <property type="component" value="Unassembled WGS sequence"/>
</dbReference>
<proteinExistence type="predicted"/>
<sequence length="106" mass="11574">MVPPEAVVVVVVVVLVVKALVVVVIEVVVLNPVLNDQFKSILVTNIRPTETTATSSSFGPIKFESFGVSSNSFSMIFDRVKSNVTCQLLINCFNLSISSFKFLYSD</sequence>
<reference evidence="1 2" key="1">
    <citation type="submission" date="2018-11" db="EMBL/GenBank/DDBJ databases">
        <authorList>
            <consortium name="Pathogen Informatics"/>
        </authorList>
    </citation>
    <scope>NUCLEOTIDE SEQUENCE [LARGE SCALE GENOMIC DNA]</scope>
    <source>
        <strain>Denwood</strain>
        <strain evidence="2">Zambia</strain>
    </source>
</reference>
<dbReference type="EMBL" id="UZAL01035278">
    <property type="protein sequence ID" value="VDP67341.1"/>
    <property type="molecule type" value="Genomic_DNA"/>
</dbReference>
<accession>A0A183PKT2</accession>
<protein>
    <submittedName>
        <fullName evidence="1">Uncharacterized protein</fullName>
    </submittedName>
</protein>
<name>A0A183PKT2_9TREM</name>
<gene>
    <name evidence="1" type="ORF">SMTD_LOCUS14967</name>
</gene>
<evidence type="ECO:0000313" key="2">
    <source>
        <dbReference type="Proteomes" id="UP000269396"/>
    </source>
</evidence>
<keyword evidence="2" id="KW-1185">Reference proteome</keyword>
<organism evidence="1 2">
    <name type="scientific">Schistosoma mattheei</name>
    <dbReference type="NCBI Taxonomy" id="31246"/>
    <lineage>
        <taxon>Eukaryota</taxon>
        <taxon>Metazoa</taxon>
        <taxon>Spiralia</taxon>
        <taxon>Lophotrochozoa</taxon>
        <taxon>Platyhelminthes</taxon>
        <taxon>Trematoda</taxon>
        <taxon>Digenea</taxon>
        <taxon>Strigeidida</taxon>
        <taxon>Schistosomatoidea</taxon>
        <taxon>Schistosomatidae</taxon>
        <taxon>Schistosoma</taxon>
    </lineage>
</organism>
<evidence type="ECO:0000313" key="1">
    <source>
        <dbReference type="EMBL" id="VDP67341.1"/>
    </source>
</evidence>